<feature type="compositionally biased region" description="Basic and acidic residues" evidence="1">
    <location>
        <begin position="145"/>
        <end position="155"/>
    </location>
</feature>
<protein>
    <submittedName>
        <fullName evidence="2">Uncharacterized protein</fullName>
    </submittedName>
</protein>
<evidence type="ECO:0000256" key="1">
    <source>
        <dbReference type="SAM" id="MobiDB-lite"/>
    </source>
</evidence>
<gene>
    <name evidence="2" type="ORF">PDE_04747</name>
</gene>
<dbReference type="AlphaFoldDB" id="S8B5F6"/>
<name>S8B5F6_PENO1</name>
<sequence length="161" mass="17688">MVRGAPTAPDTTSPLVPVYHCRLVSVGKSPALVRITSSIFIDIVIVNLLQVVPGTLVNPRGLLVSRSREICGTRNRQNKYRLPRATGKLFSSSLVVRRPKSQTTIRVYKGTIQRVRVGERLRAIGSLMSSLGKNVDTVAESLDTDGSHDSGETRPGRYYRT</sequence>
<evidence type="ECO:0000313" key="2">
    <source>
        <dbReference type="EMBL" id="EPS29797.1"/>
    </source>
</evidence>
<keyword evidence="3" id="KW-1185">Reference proteome</keyword>
<accession>S8B5F6</accession>
<feature type="region of interest" description="Disordered" evidence="1">
    <location>
        <begin position="140"/>
        <end position="161"/>
    </location>
</feature>
<evidence type="ECO:0000313" key="3">
    <source>
        <dbReference type="Proteomes" id="UP000019376"/>
    </source>
</evidence>
<dbReference type="Proteomes" id="UP000019376">
    <property type="component" value="Unassembled WGS sequence"/>
</dbReference>
<organism evidence="2 3">
    <name type="scientific">Penicillium oxalicum (strain 114-2 / CGMCC 5302)</name>
    <name type="common">Penicillium decumbens</name>
    <dbReference type="NCBI Taxonomy" id="933388"/>
    <lineage>
        <taxon>Eukaryota</taxon>
        <taxon>Fungi</taxon>
        <taxon>Dikarya</taxon>
        <taxon>Ascomycota</taxon>
        <taxon>Pezizomycotina</taxon>
        <taxon>Eurotiomycetes</taxon>
        <taxon>Eurotiomycetidae</taxon>
        <taxon>Eurotiales</taxon>
        <taxon>Aspergillaceae</taxon>
        <taxon>Penicillium</taxon>
    </lineage>
</organism>
<proteinExistence type="predicted"/>
<dbReference type="EMBL" id="KB644412">
    <property type="protein sequence ID" value="EPS29797.1"/>
    <property type="molecule type" value="Genomic_DNA"/>
</dbReference>
<dbReference type="HOGENOM" id="CLU_1644290_0_0_1"/>
<reference evidence="2 3" key="1">
    <citation type="journal article" date="2013" name="PLoS ONE">
        <title>Genomic and secretomic analyses reveal unique features of the lignocellulolytic enzyme system of Penicillium decumbens.</title>
        <authorList>
            <person name="Liu G."/>
            <person name="Zhang L."/>
            <person name="Wei X."/>
            <person name="Zou G."/>
            <person name="Qin Y."/>
            <person name="Ma L."/>
            <person name="Li J."/>
            <person name="Zheng H."/>
            <person name="Wang S."/>
            <person name="Wang C."/>
            <person name="Xun L."/>
            <person name="Zhao G.-P."/>
            <person name="Zhou Z."/>
            <person name="Qu Y."/>
        </authorList>
    </citation>
    <scope>NUCLEOTIDE SEQUENCE [LARGE SCALE GENOMIC DNA]</scope>
    <source>
        <strain evidence="3">114-2 / CGMCC 5302</strain>
    </source>
</reference>